<evidence type="ECO:0000313" key="5">
    <source>
        <dbReference type="EMBL" id="MBS4539032.1"/>
    </source>
</evidence>
<dbReference type="InterPro" id="IPR036388">
    <property type="entry name" value="WH-like_DNA-bd_sf"/>
</dbReference>
<keyword evidence="1" id="KW-0805">Transcription regulation</keyword>
<dbReference type="EMBL" id="WSFT01000040">
    <property type="protein sequence ID" value="MBS4539032.1"/>
    <property type="molecule type" value="Genomic_DNA"/>
</dbReference>
<gene>
    <name evidence="5" type="ORF">GOQ27_11205</name>
</gene>
<dbReference type="Gene3D" id="1.10.10.10">
    <property type="entry name" value="Winged helix-like DNA-binding domain superfamily/Winged helix DNA-binding domain"/>
    <property type="match status" value="1"/>
</dbReference>
<dbReference type="SUPFAM" id="SSF46785">
    <property type="entry name" value="Winged helix' DNA-binding domain"/>
    <property type="match status" value="1"/>
</dbReference>
<keyword evidence="6" id="KW-1185">Reference proteome</keyword>
<protein>
    <submittedName>
        <fullName evidence="5">Winged helix-turn-helix transcriptional regulator</fullName>
    </submittedName>
</protein>
<dbReference type="AlphaFoldDB" id="A0A942Z7S7"/>
<evidence type="ECO:0000256" key="3">
    <source>
        <dbReference type="ARBA" id="ARBA00023163"/>
    </source>
</evidence>
<dbReference type="PANTHER" id="PTHR42756:SF1">
    <property type="entry name" value="TRANSCRIPTIONAL REPRESSOR OF EMRAB OPERON"/>
    <property type="match status" value="1"/>
</dbReference>
<dbReference type="PROSITE" id="PS50995">
    <property type="entry name" value="HTH_MARR_2"/>
    <property type="match status" value="1"/>
</dbReference>
<dbReference type="RefSeq" id="WP_203366956.1">
    <property type="nucleotide sequence ID" value="NZ_WSFT01000040.1"/>
</dbReference>
<sequence length="143" mass="16706">MNREHIGKYLGMIHRLHITLIDKRLEPYDISHGQLFLLLAIYNKEGITQNDLCEMYKIDKAAVSKSIKKLIDEDFLIRERDNKDKRKQLLYLTNKAKNFEGEFRSVLQAIEEDSTKGLSMDELNSFFNVSNKIIDNLSNKLSI</sequence>
<dbReference type="PRINTS" id="PR00598">
    <property type="entry name" value="HTHMARR"/>
</dbReference>
<dbReference type="Pfam" id="PF12802">
    <property type="entry name" value="MarR_2"/>
    <property type="match status" value="1"/>
</dbReference>
<dbReference type="GO" id="GO:0003677">
    <property type="term" value="F:DNA binding"/>
    <property type="evidence" value="ECO:0007669"/>
    <property type="project" value="UniProtKB-KW"/>
</dbReference>
<dbReference type="PROSITE" id="PS01117">
    <property type="entry name" value="HTH_MARR_1"/>
    <property type="match status" value="1"/>
</dbReference>
<dbReference type="InterPro" id="IPR036390">
    <property type="entry name" value="WH_DNA-bd_sf"/>
</dbReference>
<dbReference type="GO" id="GO:0003700">
    <property type="term" value="F:DNA-binding transcription factor activity"/>
    <property type="evidence" value="ECO:0007669"/>
    <property type="project" value="InterPro"/>
</dbReference>
<dbReference type="SMART" id="SM00347">
    <property type="entry name" value="HTH_MARR"/>
    <property type="match status" value="1"/>
</dbReference>
<dbReference type="PANTHER" id="PTHR42756">
    <property type="entry name" value="TRANSCRIPTIONAL REGULATOR, MARR"/>
    <property type="match status" value="1"/>
</dbReference>
<evidence type="ECO:0000259" key="4">
    <source>
        <dbReference type="PROSITE" id="PS50995"/>
    </source>
</evidence>
<organism evidence="5 6">
    <name type="scientific">Anaeromonas frigoriresistens</name>
    <dbReference type="NCBI Taxonomy" id="2683708"/>
    <lineage>
        <taxon>Bacteria</taxon>
        <taxon>Bacillati</taxon>
        <taxon>Bacillota</taxon>
        <taxon>Tissierellia</taxon>
        <taxon>Tissierellales</taxon>
        <taxon>Thermohalobacteraceae</taxon>
        <taxon>Anaeromonas</taxon>
    </lineage>
</organism>
<evidence type="ECO:0000256" key="1">
    <source>
        <dbReference type="ARBA" id="ARBA00023015"/>
    </source>
</evidence>
<accession>A0A942Z7S7</accession>
<name>A0A942Z7S7_9FIRM</name>
<proteinExistence type="predicted"/>
<dbReference type="Proteomes" id="UP000724672">
    <property type="component" value="Unassembled WGS sequence"/>
</dbReference>
<dbReference type="InterPro" id="IPR000835">
    <property type="entry name" value="HTH_MarR-typ"/>
</dbReference>
<evidence type="ECO:0000256" key="2">
    <source>
        <dbReference type="ARBA" id="ARBA00023125"/>
    </source>
</evidence>
<comment type="caution">
    <text evidence="5">The sequence shown here is derived from an EMBL/GenBank/DDBJ whole genome shotgun (WGS) entry which is preliminary data.</text>
</comment>
<dbReference type="InterPro" id="IPR023187">
    <property type="entry name" value="Tscrpt_reg_MarR-type_CS"/>
</dbReference>
<feature type="domain" description="HTH marR-type" evidence="4">
    <location>
        <begin position="1"/>
        <end position="135"/>
    </location>
</feature>
<reference evidence="5" key="1">
    <citation type="submission" date="2019-12" db="EMBL/GenBank/DDBJ databases">
        <title>Clostridiaceae gen. nov. sp. nov., isolated from sediment in Xinjiang, China.</title>
        <authorList>
            <person name="Zhang R."/>
        </authorList>
    </citation>
    <scope>NUCLEOTIDE SEQUENCE</scope>
    <source>
        <strain evidence="5">D2Q-11</strain>
    </source>
</reference>
<evidence type="ECO:0000313" key="6">
    <source>
        <dbReference type="Proteomes" id="UP000724672"/>
    </source>
</evidence>
<keyword evidence="2" id="KW-0238">DNA-binding</keyword>
<keyword evidence="3" id="KW-0804">Transcription</keyword>